<accession>C0ZW68</accession>
<protein>
    <submittedName>
        <fullName evidence="1">Uncharacterized protein</fullName>
    </submittedName>
</protein>
<evidence type="ECO:0000313" key="2">
    <source>
        <dbReference type="Proteomes" id="UP000002204"/>
    </source>
</evidence>
<name>C0ZW68_RHOE4</name>
<sequence length="69" mass="8248">MREVRRGYLFRVHNFASEDGQRVRLRNVKSKSVDIALTPDEAFQLRDALNDCLDEFEELQMRSKRESFQ</sequence>
<reference evidence="2" key="1">
    <citation type="submission" date="2005-03" db="EMBL/GenBank/DDBJ databases">
        <title>Comparison of the complete genome sequences of Rhodococcus erythropolis PR4 and Rhodococcus opacus B4.</title>
        <authorList>
            <person name="Takarada H."/>
            <person name="Sekine M."/>
            <person name="Hosoyama A."/>
            <person name="Yamada R."/>
            <person name="Fujisawa T."/>
            <person name="Omata S."/>
            <person name="Shimizu A."/>
            <person name="Tsukatani N."/>
            <person name="Tanikawa S."/>
            <person name="Fujita N."/>
            <person name="Harayama S."/>
        </authorList>
    </citation>
    <scope>NUCLEOTIDE SEQUENCE [LARGE SCALE GENOMIC DNA]</scope>
    <source>
        <strain evidence="2">PR4 / NBRC 100887</strain>
    </source>
</reference>
<proteinExistence type="predicted"/>
<dbReference type="KEGG" id="rer:RER_18950"/>
<evidence type="ECO:0000313" key="1">
    <source>
        <dbReference type="EMBL" id="BAH32603.1"/>
    </source>
</evidence>
<reference evidence="1 2" key="2">
    <citation type="journal article" date="2006" name="Environ. Microbiol.">
        <title>Sequence analysis of three plasmids harboured in Rhodococcus erythropolis strain PR4.</title>
        <authorList>
            <person name="Sekine M."/>
            <person name="Tanikawa S."/>
            <person name="Omata S."/>
            <person name="Saito M."/>
            <person name="Fujisawa T."/>
            <person name="Tsukatani N."/>
            <person name="Tajima T."/>
            <person name="Sekigawa T."/>
            <person name="Kosugi H."/>
            <person name="Matsuo Y."/>
            <person name="Nishiko R."/>
            <person name="Imamura K."/>
            <person name="Ito M."/>
            <person name="Narita H."/>
            <person name="Tago S."/>
            <person name="Fujita N."/>
            <person name="Harayama S."/>
        </authorList>
    </citation>
    <scope>NUCLEOTIDE SEQUENCE [LARGE SCALE GENOMIC DNA]</scope>
    <source>
        <strain evidence="2">PR4 / NBRC 100887</strain>
    </source>
</reference>
<organism evidence="1 2">
    <name type="scientific">Rhodococcus erythropolis (strain PR4 / NBRC 100887)</name>
    <dbReference type="NCBI Taxonomy" id="234621"/>
    <lineage>
        <taxon>Bacteria</taxon>
        <taxon>Bacillati</taxon>
        <taxon>Actinomycetota</taxon>
        <taxon>Actinomycetes</taxon>
        <taxon>Mycobacteriales</taxon>
        <taxon>Nocardiaceae</taxon>
        <taxon>Rhodococcus</taxon>
        <taxon>Rhodococcus erythropolis group</taxon>
    </lineage>
</organism>
<gene>
    <name evidence="1" type="ordered locus">RER_18950</name>
</gene>
<dbReference type="EMBL" id="AP008957">
    <property type="protein sequence ID" value="BAH32603.1"/>
    <property type="molecule type" value="Genomic_DNA"/>
</dbReference>
<dbReference type="Proteomes" id="UP000002204">
    <property type="component" value="Chromosome"/>
</dbReference>
<dbReference type="AlphaFoldDB" id="C0ZW68"/>
<dbReference type="HOGENOM" id="CLU_2773190_0_0_11"/>